<dbReference type="Proteomes" id="UP000248553">
    <property type="component" value="Unassembled WGS sequence"/>
</dbReference>
<proteinExistence type="predicted"/>
<accession>A0A328BVS5</accession>
<evidence type="ECO:0000256" key="1">
    <source>
        <dbReference type="SAM" id="Phobius"/>
    </source>
</evidence>
<dbReference type="OrthoDB" id="1365847at2"/>
<dbReference type="Pfam" id="PF13781">
    <property type="entry name" value="DoxX_3"/>
    <property type="match status" value="1"/>
</dbReference>
<dbReference type="AlphaFoldDB" id="A0A328BVS5"/>
<sequence length="135" mass="15228">MSRGAESTTSRWPAARTYALAAVWLVNGLLCKVLLLVPRHQHIVARILGADYAGPLTRLIGLAEIGMAVWVLSGIRRRLCVLTQMALVLLMNLLEYILAPDLLLWGRLNLLFAALFVLALYYYEFRRPAPRAVRR</sequence>
<comment type="caution">
    <text evidence="2">The sequence shown here is derived from an EMBL/GenBank/DDBJ whole genome shotgun (WGS) entry which is preliminary data.</text>
</comment>
<feature type="transmembrane region" description="Helical" evidence="1">
    <location>
        <begin position="18"/>
        <end position="37"/>
    </location>
</feature>
<name>A0A328BVS5_9BACT</name>
<keyword evidence="1" id="KW-0812">Transmembrane</keyword>
<evidence type="ECO:0000313" key="3">
    <source>
        <dbReference type="Proteomes" id="UP000248553"/>
    </source>
</evidence>
<keyword evidence="1" id="KW-1133">Transmembrane helix</keyword>
<gene>
    <name evidence="2" type="ORF">DLM85_00985</name>
</gene>
<keyword evidence="1" id="KW-0472">Membrane</keyword>
<organism evidence="2 3">
    <name type="scientific">Hymenobacter edaphi</name>
    <dbReference type="NCBI Taxonomy" id="2211146"/>
    <lineage>
        <taxon>Bacteria</taxon>
        <taxon>Pseudomonadati</taxon>
        <taxon>Bacteroidota</taxon>
        <taxon>Cytophagia</taxon>
        <taxon>Cytophagales</taxon>
        <taxon>Hymenobacteraceae</taxon>
        <taxon>Hymenobacter</taxon>
    </lineage>
</organism>
<protein>
    <recommendedName>
        <fullName evidence="4">DoxX family protein</fullName>
    </recommendedName>
</protein>
<reference evidence="3" key="1">
    <citation type="submission" date="2018-05" db="EMBL/GenBank/DDBJ databases">
        <authorList>
            <person name="Nie L."/>
        </authorList>
    </citation>
    <scope>NUCLEOTIDE SEQUENCE [LARGE SCALE GENOMIC DNA]</scope>
    <source>
        <strain evidence="3">NL</strain>
    </source>
</reference>
<feature type="transmembrane region" description="Helical" evidence="1">
    <location>
        <begin position="52"/>
        <end position="72"/>
    </location>
</feature>
<evidence type="ECO:0000313" key="2">
    <source>
        <dbReference type="EMBL" id="RAK70709.1"/>
    </source>
</evidence>
<dbReference type="InterPro" id="IPR025695">
    <property type="entry name" value="DoxX-like"/>
</dbReference>
<feature type="transmembrane region" description="Helical" evidence="1">
    <location>
        <begin position="104"/>
        <end position="125"/>
    </location>
</feature>
<dbReference type="EMBL" id="QHKM01000001">
    <property type="protein sequence ID" value="RAK70709.1"/>
    <property type="molecule type" value="Genomic_DNA"/>
</dbReference>
<evidence type="ECO:0008006" key="4">
    <source>
        <dbReference type="Google" id="ProtNLM"/>
    </source>
</evidence>
<keyword evidence="3" id="KW-1185">Reference proteome</keyword>
<feature type="transmembrane region" description="Helical" evidence="1">
    <location>
        <begin position="79"/>
        <end position="98"/>
    </location>
</feature>